<dbReference type="RefSeq" id="WP_106012824.1">
    <property type="nucleotide sequence ID" value="NZ_CP027226.1"/>
</dbReference>
<evidence type="ECO:0000313" key="4">
    <source>
        <dbReference type="Proteomes" id="UP000237947"/>
    </source>
</evidence>
<sequence>MKGKFKLPALFLALAIVVSFIMPNGIVQAEEENASAEEIPTVDVSLNTQFVDKDGNYSRIPNAVSKAVNTETGEEFIFEMDAEGNIPHLQLPAGTYEMSLVSLPDGFAEGKRLDISFTDTDTIEEPYRNQAWKVTVKEIPTVDVSLNTQFVDKDGNYSRIPNAVSKAVNTETGEEFIFEMDAEGNIPHLQLPAGTYEMSLVSLPDGFAEGKRLDISFTDTDTIEEPYRNQAWKVTVKEIPTYDVSLNTQFVDKDGNYSRIPNAVSKAVNTETGEEFIFEMDAEGNIPHLQLPAGTYEMSLVSLPDGFAEGKRLDISFTDTDTIEEPYRNQAWKVTVKEIPTYDVSLNTQFVDKDGNYSRIPNAVSKAVNTETGEEFIFEMDAEGNIPHLRLPAGTYEMSLVSLPDGFAEGKRLDLSFTDTATVTGPDNGKGWKVLVRELPAEEEPEVPGEEPGTTETTGENPKETETTKPSESKKDDSDLTKTGQSENLLFVGLASLLVAGYLVVKRREDLN</sequence>
<dbReference type="OrthoDB" id="1813783at2"/>
<protein>
    <recommendedName>
        <fullName evidence="5">Gram-positive cocci surface proteins LPxTG domain-containing protein</fullName>
    </recommendedName>
</protein>
<organism evidence="3 4">
    <name type="scientific">Fastidiosipila sanguinis</name>
    <dbReference type="NCBI Taxonomy" id="236753"/>
    <lineage>
        <taxon>Bacteria</taxon>
        <taxon>Bacillati</taxon>
        <taxon>Bacillota</taxon>
        <taxon>Clostridia</taxon>
        <taxon>Eubacteriales</taxon>
        <taxon>Oscillospiraceae</taxon>
        <taxon>Fastidiosipila</taxon>
    </lineage>
</organism>
<gene>
    <name evidence="3" type="ORF">C5Q98_06480</name>
</gene>
<feature type="signal peptide" evidence="2">
    <location>
        <begin position="1"/>
        <end position="29"/>
    </location>
</feature>
<keyword evidence="2" id="KW-0732">Signal</keyword>
<name>A0A2S0KPB5_9FIRM</name>
<dbReference type="EMBL" id="CP027226">
    <property type="protein sequence ID" value="AVM42875.1"/>
    <property type="molecule type" value="Genomic_DNA"/>
</dbReference>
<proteinExistence type="predicted"/>
<feature type="compositionally biased region" description="Low complexity" evidence="1">
    <location>
        <begin position="450"/>
        <end position="460"/>
    </location>
</feature>
<accession>A0A2S0KPB5</accession>
<evidence type="ECO:0008006" key="5">
    <source>
        <dbReference type="Google" id="ProtNLM"/>
    </source>
</evidence>
<evidence type="ECO:0000313" key="3">
    <source>
        <dbReference type="EMBL" id="AVM42875.1"/>
    </source>
</evidence>
<evidence type="ECO:0000256" key="2">
    <source>
        <dbReference type="SAM" id="SignalP"/>
    </source>
</evidence>
<dbReference type="Proteomes" id="UP000237947">
    <property type="component" value="Chromosome"/>
</dbReference>
<evidence type="ECO:0000256" key="1">
    <source>
        <dbReference type="SAM" id="MobiDB-lite"/>
    </source>
</evidence>
<feature type="region of interest" description="Disordered" evidence="1">
    <location>
        <begin position="440"/>
        <end position="486"/>
    </location>
</feature>
<dbReference type="KEGG" id="fsa:C5Q98_06480"/>
<dbReference type="AlphaFoldDB" id="A0A2S0KPB5"/>
<keyword evidence="4" id="KW-1185">Reference proteome</keyword>
<reference evidence="4" key="1">
    <citation type="submission" date="2018-02" db="EMBL/GenBank/DDBJ databases">
        <authorList>
            <person name="Holder M.E."/>
            <person name="Ajami N.J."/>
            <person name="Petrosino J.F."/>
        </authorList>
    </citation>
    <scope>NUCLEOTIDE SEQUENCE [LARGE SCALE GENOMIC DNA]</scope>
    <source>
        <strain evidence="4">CCUG 47711</strain>
    </source>
</reference>
<feature type="compositionally biased region" description="Basic and acidic residues" evidence="1">
    <location>
        <begin position="461"/>
        <end position="480"/>
    </location>
</feature>
<feature type="chain" id="PRO_5015533697" description="Gram-positive cocci surface proteins LPxTG domain-containing protein" evidence="2">
    <location>
        <begin position="30"/>
        <end position="512"/>
    </location>
</feature>